<protein>
    <submittedName>
        <fullName evidence="1">Uncharacterized protein</fullName>
    </submittedName>
</protein>
<reference evidence="1" key="1">
    <citation type="submission" date="2018-05" db="EMBL/GenBank/DDBJ databases">
        <authorList>
            <person name="Lanie J.A."/>
            <person name="Ng W.-L."/>
            <person name="Kazmierczak K.M."/>
            <person name="Andrzejewski T.M."/>
            <person name="Davidsen T.M."/>
            <person name="Wayne K.J."/>
            <person name="Tettelin H."/>
            <person name="Glass J.I."/>
            <person name="Rusch D."/>
            <person name="Podicherti R."/>
            <person name="Tsui H.-C.T."/>
            <person name="Winkler M.E."/>
        </authorList>
    </citation>
    <scope>NUCLEOTIDE SEQUENCE</scope>
</reference>
<evidence type="ECO:0000313" key="1">
    <source>
        <dbReference type="EMBL" id="SVB14915.1"/>
    </source>
</evidence>
<name>A0A382BMA2_9ZZZZ</name>
<proteinExistence type="predicted"/>
<organism evidence="1">
    <name type="scientific">marine metagenome</name>
    <dbReference type="NCBI Taxonomy" id="408172"/>
    <lineage>
        <taxon>unclassified sequences</taxon>
        <taxon>metagenomes</taxon>
        <taxon>ecological metagenomes</taxon>
    </lineage>
</organism>
<gene>
    <name evidence="1" type="ORF">METZ01_LOCUS167769</name>
</gene>
<accession>A0A382BMA2</accession>
<dbReference type="AlphaFoldDB" id="A0A382BMA2"/>
<dbReference type="EMBL" id="UINC01030467">
    <property type="protein sequence ID" value="SVB14915.1"/>
    <property type="molecule type" value="Genomic_DNA"/>
</dbReference>
<sequence>MELIDFAMFGMMKLWINMVHVEPRLSGVPAPTNLSSELRYE</sequence>